<dbReference type="InterPro" id="IPR019348">
    <property type="entry name" value="PPP1R21_six_helix"/>
</dbReference>
<dbReference type="InterPro" id="IPR049372">
    <property type="entry name" value="PPP1R21_C"/>
</dbReference>
<dbReference type="WBParaSite" id="HCON_00155800-00001">
    <property type="protein sequence ID" value="HCON_00155800-00001"/>
    <property type="gene ID" value="HCON_00155800"/>
</dbReference>
<dbReference type="Proteomes" id="UP000025227">
    <property type="component" value="Unplaced"/>
</dbReference>
<evidence type="ECO:0000256" key="8">
    <source>
        <dbReference type="ARBA" id="ARBA00044824"/>
    </source>
</evidence>
<evidence type="ECO:0000256" key="3">
    <source>
        <dbReference type="ARBA" id="ARBA00022753"/>
    </source>
</evidence>
<dbReference type="OrthoDB" id="5566667at2759"/>
<evidence type="ECO:0000259" key="11">
    <source>
        <dbReference type="SMART" id="SM01254"/>
    </source>
</evidence>
<dbReference type="GO" id="GO:0016020">
    <property type="term" value="C:membrane"/>
    <property type="evidence" value="ECO:0007669"/>
    <property type="project" value="TreeGrafter"/>
</dbReference>
<keyword evidence="12" id="KW-1185">Reference proteome</keyword>
<dbReference type="PANTHER" id="PTHR21448">
    <property type="entry name" value="SMOOTH MUSCLE MYOSIN HEAVY CHAIN-RELATED"/>
    <property type="match status" value="1"/>
</dbReference>
<evidence type="ECO:0000256" key="2">
    <source>
        <dbReference type="ARBA" id="ARBA00020102"/>
    </source>
</evidence>
<reference evidence="13" key="1">
    <citation type="submission" date="2020-12" db="UniProtKB">
        <authorList>
            <consortium name="WormBaseParasite"/>
        </authorList>
    </citation>
    <scope>IDENTIFICATION</scope>
    <source>
        <strain evidence="13">MHco3</strain>
    </source>
</reference>
<dbReference type="PANTHER" id="PTHR21448:SF0">
    <property type="entry name" value="PROTEIN PHOSPHATASE 1 REGULATORY SUBUNIT 21"/>
    <property type="match status" value="1"/>
</dbReference>
<dbReference type="AlphaFoldDB" id="A0A7I4YXQ1"/>
<dbReference type="GO" id="GO:0005769">
    <property type="term" value="C:early endosome"/>
    <property type="evidence" value="ECO:0007669"/>
    <property type="project" value="UniProtKB-SubCell"/>
</dbReference>
<dbReference type="GO" id="GO:0003723">
    <property type="term" value="F:RNA binding"/>
    <property type="evidence" value="ECO:0007669"/>
    <property type="project" value="UniProtKB-KW"/>
</dbReference>
<feature type="region of interest" description="Disordered" evidence="10">
    <location>
        <begin position="669"/>
        <end position="694"/>
    </location>
</feature>
<dbReference type="Pfam" id="PF10212">
    <property type="entry name" value="PPP1R21_helical"/>
    <property type="match status" value="1"/>
</dbReference>
<dbReference type="Pfam" id="PF10205">
    <property type="entry name" value="KLRAQ"/>
    <property type="match status" value="1"/>
</dbReference>
<evidence type="ECO:0000256" key="6">
    <source>
        <dbReference type="ARBA" id="ARBA00031361"/>
    </source>
</evidence>
<evidence type="ECO:0000256" key="4">
    <source>
        <dbReference type="ARBA" id="ARBA00022884"/>
    </source>
</evidence>
<evidence type="ECO:0000256" key="10">
    <source>
        <dbReference type="SAM" id="MobiDB-lite"/>
    </source>
</evidence>
<evidence type="ECO:0000313" key="12">
    <source>
        <dbReference type="Proteomes" id="UP000025227"/>
    </source>
</evidence>
<dbReference type="InterPro" id="IPR019343">
    <property type="entry name" value="PPP1R21_N"/>
</dbReference>
<protein>
    <recommendedName>
        <fullName evidence="2">Protein phosphatase 1 regulatory subunit 21</fullName>
    </recommendedName>
    <alternativeName>
        <fullName evidence="7">Coiled-coil domain-containing protein 128</fullName>
    </alternativeName>
    <alternativeName>
        <fullName evidence="8">Ferry endosomal RAB5 effector complex subunit 2</fullName>
    </alternativeName>
    <alternativeName>
        <fullName evidence="6">KLRAQ motif-containing protein 1</fullName>
    </alternativeName>
</protein>
<dbReference type="Pfam" id="PF21636">
    <property type="entry name" value="PPP1R21_C"/>
    <property type="match status" value="1"/>
</dbReference>
<dbReference type="SMART" id="SM01254">
    <property type="entry name" value="KLRAQ"/>
    <property type="match status" value="1"/>
</dbReference>
<name>A0A7I4YXQ1_HAECO</name>
<comment type="subcellular location">
    <subcellularLocation>
        <location evidence="1">Early endosome</location>
    </subcellularLocation>
</comment>
<evidence type="ECO:0000256" key="9">
    <source>
        <dbReference type="SAM" id="Coils"/>
    </source>
</evidence>
<evidence type="ECO:0000256" key="1">
    <source>
        <dbReference type="ARBA" id="ARBA00004412"/>
    </source>
</evidence>
<keyword evidence="4" id="KW-0694">RNA-binding</keyword>
<accession>A0A7I4YXQ1</accession>
<dbReference type="OMA" id="NVRYQRL"/>
<evidence type="ECO:0000256" key="5">
    <source>
        <dbReference type="ARBA" id="ARBA00023054"/>
    </source>
</evidence>
<proteinExistence type="predicted"/>
<feature type="compositionally biased region" description="Polar residues" evidence="10">
    <location>
        <begin position="471"/>
        <end position="490"/>
    </location>
</feature>
<dbReference type="InterPro" id="IPR040024">
    <property type="entry name" value="PPP1R21"/>
</dbReference>
<evidence type="ECO:0000313" key="13">
    <source>
        <dbReference type="WBParaSite" id="HCON_00155800-00001"/>
    </source>
</evidence>
<feature type="region of interest" description="Disordered" evidence="10">
    <location>
        <begin position="443"/>
        <end position="490"/>
    </location>
</feature>
<feature type="domain" description="Protein phosphatase 1 regulatory subunit 21 N-terminal" evidence="11">
    <location>
        <begin position="17"/>
        <end position="130"/>
    </location>
</feature>
<feature type="coiled-coil region" evidence="9">
    <location>
        <begin position="37"/>
        <end position="150"/>
    </location>
</feature>
<keyword evidence="3" id="KW-0967">Endosome</keyword>
<evidence type="ECO:0000256" key="7">
    <source>
        <dbReference type="ARBA" id="ARBA00031617"/>
    </source>
</evidence>
<sequence>MSVSSVSFNTDVNVRYERLSAEYAKLRSHVKVLSEGVILERKKNDTLNETIRELEVQLRKVEAENESLTFRNDQLVKRVENLQDELETLVHGKAGGMKKGKFPKKSKDTKELLNELGALEGRVAIMEEELQNKIRQNMELTSQMSELEQKHAIELTSLSNEFARKLEQAEARRFDSDRRIEHRPERPVKSVKPLEQSMEINNILAQTPSPQPPPIDEAYLQIAESIRNTLQGLSTFFELLYQRTQVYPFDSSLEPLPNHVKKLSSELAQCSQLLTAPIDAVQQCILRAEFEVSTDVPQLHSSLKVVVKHCKVMMPELLKRLAAEENKVTWCDSQLEELNNAWCAGMGRLLAVMDSICSALALATSSADNTGAKLCETLEEGSSTIRELDKTFATRWAVESRFPTATKRICCVGTATSHCLSRLVTEVSKLTARVQAVNGLLESDGKSDATPARTVRSPDSYNPFEEDDSETNSVEESRSTSVKPATSSIGVDTSDLVSGIVESLDMPHIPSNSSNTSISSKSESISDHIMVDCLKSRVSALEEEREGHLVDLSLLRRKLAMLGVKEVEDDRQAEVEMLKQVNRERLRAVADSLQTAQCAANYYKGECKILLRKNFLCMEEKRVLEETVKDMKKEIAALNDELSSVRRGYDDQLSQLTEHVADLNGKLADIEREKAEQRGPTTPQRTGLKSLFMK</sequence>
<organism evidence="12 13">
    <name type="scientific">Haemonchus contortus</name>
    <name type="common">Barber pole worm</name>
    <dbReference type="NCBI Taxonomy" id="6289"/>
    <lineage>
        <taxon>Eukaryota</taxon>
        <taxon>Metazoa</taxon>
        <taxon>Ecdysozoa</taxon>
        <taxon>Nematoda</taxon>
        <taxon>Chromadorea</taxon>
        <taxon>Rhabditida</taxon>
        <taxon>Rhabditina</taxon>
        <taxon>Rhabditomorpha</taxon>
        <taxon>Strongyloidea</taxon>
        <taxon>Trichostrongylidae</taxon>
        <taxon>Haemonchus</taxon>
    </lineage>
</organism>
<keyword evidence="5 9" id="KW-0175">Coiled coil</keyword>